<dbReference type="SUPFAM" id="SSF55961">
    <property type="entry name" value="Bet v1-like"/>
    <property type="match status" value="1"/>
</dbReference>
<proteinExistence type="inferred from homology"/>
<keyword evidence="3" id="KW-0488">Methylation</keyword>
<dbReference type="InterPro" id="IPR055261">
    <property type="entry name" value="PI_transfer_N"/>
</dbReference>
<dbReference type="GO" id="GO:0008526">
    <property type="term" value="F:phosphatidylinositol transfer activity"/>
    <property type="evidence" value="ECO:0007669"/>
    <property type="project" value="TreeGrafter"/>
</dbReference>
<dbReference type="GO" id="GO:0031210">
    <property type="term" value="F:phosphatidylcholine binding"/>
    <property type="evidence" value="ECO:0007669"/>
    <property type="project" value="TreeGrafter"/>
</dbReference>
<dbReference type="PANTHER" id="PTHR10658">
    <property type="entry name" value="PHOSPHATIDYLINOSITOL TRANSFER PROTEIN"/>
    <property type="match status" value="1"/>
</dbReference>
<evidence type="ECO:0000259" key="7">
    <source>
        <dbReference type="PROSITE" id="PS51043"/>
    </source>
</evidence>
<dbReference type="Pfam" id="PF02862">
    <property type="entry name" value="DDHD"/>
    <property type="match status" value="1"/>
</dbReference>
<dbReference type="PANTHER" id="PTHR10658:SF81">
    <property type="entry name" value="PROTEIN RETINAL DEGENERATION B"/>
    <property type="match status" value="1"/>
</dbReference>
<keyword evidence="5" id="KW-0106">Calcium</keyword>
<evidence type="ECO:0000256" key="4">
    <source>
        <dbReference type="ARBA" id="ARBA00022553"/>
    </source>
</evidence>
<dbReference type="InterPro" id="IPR023214">
    <property type="entry name" value="HAD_sf"/>
</dbReference>
<reference evidence="9" key="1">
    <citation type="submission" date="2022-11" db="UniProtKB">
        <authorList>
            <consortium name="WormBaseParasite"/>
        </authorList>
    </citation>
    <scope>IDENTIFICATION</scope>
</reference>
<dbReference type="InterPro" id="IPR001666">
    <property type="entry name" value="PI_transfer"/>
</dbReference>
<accession>A0A915AYT9</accession>
<dbReference type="SMART" id="SM00775">
    <property type="entry name" value="LNS2"/>
    <property type="match status" value="1"/>
</dbReference>
<dbReference type="GO" id="GO:0035091">
    <property type="term" value="F:phosphatidylinositol binding"/>
    <property type="evidence" value="ECO:0007669"/>
    <property type="project" value="TreeGrafter"/>
</dbReference>
<dbReference type="FunFam" id="3.40.50.1000:FF:000173">
    <property type="entry name" value="Membrane-associated phosphatidylinositol transfer protein 2"/>
    <property type="match status" value="1"/>
</dbReference>
<feature type="region of interest" description="Disordered" evidence="6">
    <location>
        <begin position="488"/>
        <end position="515"/>
    </location>
</feature>
<dbReference type="InterPro" id="IPR023393">
    <property type="entry name" value="START-like_dom_sf"/>
</dbReference>
<dbReference type="InterPro" id="IPR004177">
    <property type="entry name" value="DDHD_dom"/>
</dbReference>
<dbReference type="SMART" id="SM01127">
    <property type="entry name" value="DDHD"/>
    <property type="match status" value="1"/>
</dbReference>
<evidence type="ECO:0000256" key="3">
    <source>
        <dbReference type="ARBA" id="ARBA00022481"/>
    </source>
</evidence>
<evidence type="ECO:0000256" key="1">
    <source>
        <dbReference type="ARBA" id="ARBA00004184"/>
    </source>
</evidence>
<evidence type="ECO:0000313" key="9">
    <source>
        <dbReference type="WBParaSite" id="PgR018_g017_t01"/>
    </source>
</evidence>
<dbReference type="PRINTS" id="PR00391">
    <property type="entry name" value="PITRANSFER"/>
</dbReference>
<dbReference type="Pfam" id="PF02121">
    <property type="entry name" value="IP_trans"/>
    <property type="match status" value="1"/>
</dbReference>
<keyword evidence="8" id="KW-1185">Reference proteome</keyword>
<dbReference type="Proteomes" id="UP000887569">
    <property type="component" value="Unplaced"/>
</dbReference>
<dbReference type="WBParaSite" id="PgR018_g017_t01">
    <property type="protein sequence ID" value="PgR018_g017_t01"/>
    <property type="gene ID" value="PgR018_g017"/>
</dbReference>
<dbReference type="GO" id="GO:0008525">
    <property type="term" value="F:phosphatidylcholine transporter activity"/>
    <property type="evidence" value="ECO:0007669"/>
    <property type="project" value="TreeGrafter"/>
</dbReference>
<evidence type="ECO:0000256" key="2">
    <source>
        <dbReference type="ARBA" id="ARBA00010316"/>
    </source>
</evidence>
<evidence type="ECO:0000313" key="8">
    <source>
        <dbReference type="Proteomes" id="UP000887569"/>
    </source>
</evidence>
<dbReference type="Pfam" id="PF24695">
    <property type="entry name" value="PITM1-3"/>
    <property type="match status" value="1"/>
</dbReference>
<feature type="domain" description="DDHD" evidence="7">
    <location>
        <begin position="525"/>
        <end position="664"/>
    </location>
</feature>
<dbReference type="Pfam" id="PF24694">
    <property type="entry name" value="LNS2_PITM1-3"/>
    <property type="match status" value="1"/>
</dbReference>
<comment type="similarity">
    <text evidence="2">Belongs to the PtdIns transfer protein family. PI transfer class IIA subfamily.</text>
</comment>
<keyword evidence="4" id="KW-0597">Phosphoprotein</keyword>
<dbReference type="AlphaFoldDB" id="A0A915AYT9"/>
<comment type="subcellular location">
    <subcellularLocation>
        <location evidence="1">Endomembrane system</location>
        <topology evidence="1">Peripheral membrane protein</topology>
    </subcellularLocation>
</comment>
<protein>
    <submittedName>
        <fullName evidence="9">DDHD domain-containing protein</fullName>
    </submittedName>
</protein>
<evidence type="ECO:0000256" key="5">
    <source>
        <dbReference type="ARBA" id="ARBA00022837"/>
    </source>
</evidence>
<dbReference type="GO" id="GO:0046872">
    <property type="term" value="F:metal ion binding"/>
    <property type="evidence" value="ECO:0007669"/>
    <property type="project" value="InterPro"/>
</dbReference>
<dbReference type="GO" id="GO:0005737">
    <property type="term" value="C:cytoplasm"/>
    <property type="evidence" value="ECO:0007669"/>
    <property type="project" value="TreeGrafter"/>
</dbReference>
<dbReference type="Gene3D" id="3.30.530.20">
    <property type="match status" value="1"/>
</dbReference>
<dbReference type="Gene3D" id="3.40.50.1000">
    <property type="entry name" value="HAD superfamily/HAD-like"/>
    <property type="match status" value="1"/>
</dbReference>
<dbReference type="GO" id="GO:0012505">
    <property type="term" value="C:endomembrane system"/>
    <property type="evidence" value="ECO:0007669"/>
    <property type="project" value="UniProtKB-SubCell"/>
</dbReference>
<organism evidence="8 9">
    <name type="scientific">Parascaris univalens</name>
    <name type="common">Nematode worm</name>
    <dbReference type="NCBI Taxonomy" id="6257"/>
    <lineage>
        <taxon>Eukaryota</taxon>
        <taxon>Metazoa</taxon>
        <taxon>Ecdysozoa</taxon>
        <taxon>Nematoda</taxon>
        <taxon>Chromadorea</taxon>
        <taxon>Rhabditida</taxon>
        <taxon>Spirurina</taxon>
        <taxon>Ascaridomorpha</taxon>
        <taxon>Ascaridoidea</taxon>
        <taxon>Ascarididae</taxon>
        <taxon>Parascaris</taxon>
    </lineage>
</organism>
<name>A0A915AYT9_PARUN</name>
<dbReference type="PROSITE" id="PS51043">
    <property type="entry name" value="DDHD"/>
    <property type="match status" value="1"/>
</dbReference>
<dbReference type="InterPro" id="IPR036412">
    <property type="entry name" value="HAD-like_sf"/>
</dbReference>
<sequence>MLIKEYRILLPLSVEEYRIAQLYMIQKKSRLDSSGEGSGVEIITNKPYDEGPGGSGQYTFKIYHIGSKIPAWIRSVLPTAALQAHEEAWNAYPYTKTRYSSPIMDRFSVEVETKYFNDAGERENVFELTGDELRARIIDVMDFVNDPIASYDYASDEDPKLYRSAKTGRGPLTEDWVNDCVQNHKPIMCAYKLCKVEFRYWGLQSRAERWIQGFALRNTMLRAHRQAWAWQDEWTGLSIEEIRRLESEVAEHLSRVMAHSESADSDTSSDVYFDCIEPSSADSNKPSLIRWSSELLITDGESPPLTPRPDSNTSLLIIVFHGDISPELPAEHKMADVNSLKATVESLISSHYPQLKSRTHFIAISCGNELNAIVSQLVSISPSFGVFHPSLALLLSSSQIFQEAVQSTIVRANQAYTQFIQSEAGRGFNGEIFVVGDHLGGLLLYESLKKISVHLPVSRHSSSISANSRAIPEDCEQEASWSVAEYPLPENMDRPHTRNLSAPPSTRRGSRRLSTSSESDFATNLNFRASAAFLLGCPLALVLTQRKMFGIGLDPLDCGQLFNLYYALDPCGARLEPLLNSHLAVLPPMSVPQYRRFPLGDGRHIHFDSTLDSSFLWGIRRIDHTLYCPHAMVALPSSALPHILHASYWESSDVAAFILRQFIRSEDTPVLTALTNMSTIPSEIQMEPPSWNRRRTKFKVANLAPNHRGNDVIVVEGAEQQIHARFCYGPVDLVALSREKVSAYVCPVGGDWQLVASDVTDSHGRISFSMGTRLPVGIHCVKMIVHGDHSFLDLFIAVVPRGTRFVVFSVDGSLTGSVSVTGRDPRVRPGAVDVVRFWHDLGYLIIYMTARPDMQQKVVGAWLALHNFPHALLFFTPSFSTDPLRQKTLHLKALIDMGVCIHAAYGSNKDISVYTSAGIEAERIFSVSGGKRRGCVPIDGYSTHLCNLNNGAITFAQPVDSSLIYHHNNSFTFNNQRNLVQRTHSFTPRSGRYSEKHKEKR</sequence>
<dbReference type="FunFam" id="3.30.530.20:FF:000001">
    <property type="entry name" value="Phosphatidylinositol transfer protein membrane associated 2"/>
    <property type="match status" value="1"/>
</dbReference>
<evidence type="ECO:0000256" key="6">
    <source>
        <dbReference type="SAM" id="MobiDB-lite"/>
    </source>
</evidence>
<dbReference type="SUPFAM" id="SSF56784">
    <property type="entry name" value="HAD-like"/>
    <property type="match status" value="1"/>
</dbReference>
<dbReference type="InterPro" id="IPR031315">
    <property type="entry name" value="LNS2/PITP"/>
</dbReference>